<dbReference type="Gene3D" id="2.80.10.50">
    <property type="match status" value="1"/>
</dbReference>
<dbReference type="SUPFAM" id="SSF50370">
    <property type="entry name" value="Ricin B-like lectins"/>
    <property type="match status" value="1"/>
</dbReference>
<organism evidence="1 2">
    <name type="scientific">Cercospora kikuchii</name>
    <dbReference type="NCBI Taxonomy" id="84275"/>
    <lineage>
        <taxon>Eukaryota</taxon>
        <taxon>Fungi</taxon>
        <taxon>Dikarya</taxon>
        <taxon>Ascomycota</taxon>
        <taxon>Pezizomycotina</taxon>
        <taxon>Dothideomycetes</taxon>
        <taxon>Dothideomycetidae</taxon>
        <taxon>Mycosphaerellales</taxon>
        <taxon>Mycosphaerellaceae</taxon>
        <taxon>Cercospora</taxon>
    </lineage>
</organism>
<protein>
    <recommendedName>
        <fullName evidence="3">Ricin B lectin domain-containing protein</fullName>
    </recommendedName>
</protein>
<dbReference type="EMBL" id="BOLY01000006">
    <property type="protein sequence ID" value="GIZ46879.1"/>
    <property type="molecule type" value="Genomic_DNA"/>
</dbReference>
<dbReference type="OrthoDB" id="10390575at2759"/>
<proteinExistence type="predicted"/>
<dbReference type="Proteomes" id="UP000825890">
    <property type="component" value="Unassembled WGS sequence"/>
</dbReference>
<comment type="caution">
    <text evidence="1">The sequence shown here is derived from an EMBL/GenBank/DDBJ whole genome shotgun (WGS) entry which is preliminary data.</text>
</comment>
<evidence type="ECO:0008006" key="3">
    <source>
        <dbReference type="Google" id="ProtNLM"/>
    </source>
</evidence>
<dbReference type="InterPro" id="IPR035992">
    <property type="entry name" value="Ricin_B-like_lectins"/>
</dbReference>
<reference evidence="1 2" key="1">
    <citation type="submission" date="2021-01" db="EMBL/GenBank/DDBJ databases">
        <title>Cercospora kikuchii MAFF 305040 whole genome shotgun sequence.</title>
        <authorList>
            <person name="Kashiwa T."/>
            <person name="Suzuki T."/>
        </authorList>
    </citation>
    <scope>NUCLEOTIDE SEQUENCE [LARGE SCALE GENOMIC DNA]</scope>
    <source>
        <strain evidence="1 2">MAFF 305040</strain>
    </source>
</reference>
<evidence type="ECO:0000313" key="2">
    <source>
        <dbReference type="Proteomes" id="UP000825890"/>
    </source>
</evidence>
<keyword evidence="2" id="KW-1185">Reference proteome</keyword>
<dbReference type="AlphaFoldDB" id="A0A9P3CQ34"/>
<name>A0A9P3CQ34_9PEZI</name>
<dbReference type="GeneID" id="68295561"/>
<sequence length="201" mass="22209">MLVFQALPSVGSQSKDSLQPSLHHNIIVSSYIGPNIYLFESVLQQGLYMTLQNGEKADGTKVETKSTKIDDKNSHWAIVYAGMGDSGKEEFNVLNRATGTYLGSTWDAKDQDDVTCGLASSWNNVRRWSIVPLRNKTGLYLLVPIRNTKACLGIRGGTKSGSHEDKQVVTFNVKSKDKDLMWYLHLAPDAVPNCVDVGVQF</sequence>
<evidence type="ECO:0000313" key="1">
    <source>
        <dbReference type="EMBL" id="GIZ46879.1"/>
    </source>
</evidence>
<gene>
    <name evidence="1" type="ORF">CKM354_000998600</name>
</gene>
<accession>A0A9P3CQ34</accession>
<dbReference type="RefSeq" id="XP_044661366.1">
    <property type="nucleotide sequence ID" value="XM_044805431.1"/>
</dbReference>